<dbReference type="RefSeq" id="WP_197442613.1">
    <property type="nucleotide sequence ID" value="NZ_CP036433.1"/>
</dbReference>
<dbReference type="GO" id="GO:0009307">
    <property type="term" value="P:DNA restriction-modification system"/>
    <property type="evidence" value="ECO:0007669"/>
    <property type="project" value="InterPro"/>
</dbReference>
<dbReference type="InterPro" id="IPR002941">
    <property type="entry name" value="DNA_methylase_N4/N6"/>
</dbReference>
<dbReference type="GO" id="GO:0006298">
    <property type="term" value="P:mismatch repair"/>
    <property type="evidence" value="ECO:0007669"/>
    <property type="project" value="TreeGrafter"/>
</dbReference>
<dbReference type="Pfam" id="PF02086">
    <property type="entry name" value="MethyltransfD12"/>
    <property type="match status" value="1"/>
</dbReference>
<protein>
    <recommendedName>
        <fullName evidence="2">site-specific DNA-methyltransferase (adenine-specific)</fullName>
        <ecNumber evidence="2">2.1.1.72</ecNumber>
    </recommendedName>
</protein>
<dbReference type="Gene3D" id="3.40.50.150">
    <property type="entry name" value="Vaccinia Virus protein VP39"/>
    <property type="match status" value="2"/>
</dbReference>
<dbReference type="PANTHER" id="PTHR30481">
    <property type="entry name" value="DNA ADENINE METHYLASE"/>
    <property type="match status" value="1"/>
</dbReference>
<sequence>MMGPFALDTVHHGDCLAALQQLPDRSVDLAIADPPYNLSKGGQWKWDPAAALPGFGGAWSKVMESWDNMPLVDYFRFTLAWLGELKRVVRPTGSLWIHGAYHNIGLINFALQLLEVEIINEVAWFKRNSFPNLSGRRLTASHETILWAHTGGAGNRQYYFDYLQSKAMACPEDGLKQAGKQLRTVWDIPNNKRREELQAGKHPTQKPERLIERMLAISAKPGDLLLSPFAGAGTDCVAAQRFGLHFLGFDTDAAYVDLCRRRLAASADRLADLPAKKTGETNGVARPPASSTSSPAGPFRARQAKSIPSLIKWTGGKRSQASRIAALLPPFGRYFEPFLGGGALLYLTATPGAVAGDAYPPLIDLWKLLRDEPQKVVAAYRRDWKKLTAELDRLGPQAAAKGERLPAHYYAVRDRFNRRPNPLDLNLLLRTCVNGIVRFNDQGEFNNSFHLSRRGMEPDRFAKVVEAWRPLLGQVDFVCQDYADTVAAAGAGDLVYFDPPYAGNRQRYTADLDLDRFFGVLADLNQRGVHWALSFDGSRGDKDLTHAVPPELYRQQLRLDTGASAVNKVLNGPLERVEESLYLNFEAQG</sequence>
<evidence type="ECO:0000313" key="9">
    <source>
        <dbReference type="EMBL" id="QDU97673.1"/>
    </source>
</evidence>
<feature type="region of interest" description="Disordered" evidence="7">
    <location>
        <begin position="274"/>
        <end position="302"/>
    </location>
</feature>
<dbReference type="PRINTS" id="PR00508">
    <property type="entry name" value="S21N4MTFRASE"/>
</dbReference>
<dbReference type="InterPro" id="IPR023095">
    <property type="entry name" value="Ade_MeTrfase_dom_2"/>
</dbReference>
<dbReference type="InterPro" id="IPR002052">
    <property type="entry name" value="DNA_methylase_N6_adenine_CS"/>
</dbReference>
<dbReference type="KEGG" id="lcre:Pla8534_55260"/>
<keyword evidence="10" id="KW-1185">Reference proteome</keyword>
<dbReference type="PROSITE" id="PS00092">
    <property type="entry name" value="N6_MTASE"/>
    <property type="match status" value="2"/>
</dbReference>
<feature type="compositionally biased region" description="Low complexity" evidence="7">
    <location>
        <begin position="285"/>
        <end position="298"/>
    </location>
</feature>
<evidence type="ECO:0000313" key="10">
    <source>
        <dbReference type="Proteomes" id="UP000317648"/>
    </source>
</evidence>
<accession>A0A518E0R2</accession>
<keyword evidence="4 9" id="KW-0808">Transferase</keyword>
<dbReference type="InterPro" id="IPR029063">
    <property type="entry name" value="SAM-dependent_MTases_sf"/>
</dbReference>
<proteinExistence type="inferred from homology"/>
<dbReference type="Pfam" id="PF01555">
    <property type="entry name" value="N6_N4_Mtase"/>
    <property type="match status" value="1"/>
</dbReference>
<name>A0A518E0R2_9BACT</name>
<dbReference type="GO" id="GO:0008170">
    <property type="term" value="F:N-methyltransferase activity"/>
    <property type="evidence" value="ECO:0007669"/>
    <property type="project" value="InterPro"/>
</dbReference>
<dbReference type="PANTHER" id="PTHR30481:SF3">
    <property type="entry name" value="DNA ADENINE METHYLASE"/>
    <property type="match status" value="1"/>
</dbReference>
<dbReference type="REBASE" id="355333">
    <property type="entry name" value="M.Pba8534ORF55260P"/>
</dbReference>
<dbReference type="GO" id="GO:0009007">
    <property type="term" value="F:site-specific DNA-methyltransferase (adenine-specific) activity"/>
    <property type="evidence" value="ECO:0007669"/>
    <property type="project" value="UniProtKB-EC"/>
</dbReference>
<dbReference type="GO" id="GO:0032259">
    <property type="term" value="P:methylation"/>
    <property type="evidence" value="ECO:0007669"/>
    <property type="project" value="UniProtKB-KW"/>
</dbReference>
<dbReference type="Gene3D" id="1.10.1020.10">
    <property type="entry name" value="Adenine-specific Methyltransferase, Domain 2"/>
    <property type="match status" value="1"/>
</dbReference>
<evidence type="ECO:0000256" key="5">
    <source>
        <dbReference type="ARBA" id="ARBA00022691"/>
    </source>
</evidence>
<dbReference type="GO" id="GO:1904047">
    <property type="term" value="F:S-adenosyl-L-methionine binding"/>
    <property type="evidence" value="ECO:0007669"/>
    <property type="project" value="TreeGrafter"/>
</dbReference>
<organism evidence="9 10">
    <name type="scientific">Lignipirellula cremea</name>
    <dbReference type="NCBI Taxonomy" id="2528010"/>
    <lineage>
        <taxon>Bacteria</taxon>
        <taxon>Pseudomonadati</taxon>
        <taxon>Planctomycetota</taxon>
        <taxon>Planctomycetia</taxon>
        <taxon>Pirellulales</taxon>
        <taxon>Pirellulaceae</taxon>
        <taxon>Lignipirellula</taxon>
    </lineage>
</organism>
<dbReference type="Proteomes" id="UP000317648">
    <property type="component" value="Chromosome"/>
</dbReference>
<evidence type="ECO:0000256" key="2">
    <source>
        <dbReference type="ARBA" id="ARBA00011900"/>
    </source>
</evidence>
<gene>
    <name evidence="9" type="primary">dpnA_2</name>
    <name evidence="9" type="ORF">Pla8534_55260</name>
</gene>
<comment type="similarity">
    <text evidence="1">Belongs to the N(4)/N(6)-methyltransferase family.</text>
</comment>
<keyword evidence="5" id="KW-0949">S-adenosyl-L-methionine</keyword>
<feature type="domain" description="DNA methylase N-4/N-6" evidence="8">
    <location>
        <begin position="27"/>
        <end position="258"/>
    </location>
</feature>
<evidence type="ECO:0000256" key="4">
    <source>
        <dbReference type="ARBA" id="ARBA00022679"/>
    </source>
</evidence>
<evidence type="ECO:0000256" key="6">
    <source>
        <dbReference type="ARBA" id="ARBA00047942"/>
    </source>
</evidence>
<evidence type="ECO:0000256" key="3">
    <source>
        <dbReference type="ARBA" id="ARBA00022603"/>
    </source>
</evidence>
<evidence type="ECO:0000256" key="7">
    <source>
        <dbReference type="SAM" id="MobiDB-lite"/>
    </source>
</evidence>
<keyword evidence="3 9" id="KW-0489">Methyltransferase</keyword>
<dbReference type="EC" id="2.1.1.72" evidence="2"/>
<evidence type="ECO:0000256" key="1">
    <source>
        <dbReference type="ARBA" id="ARBA00006594"/>
    </source>
</evidence>
<comment type="catalytic activity">
    <reaction evidence="6">
        <text>a 2'-deoxyadenosine in DNA + S-adenosyl-L-methionine = an N(6)-methyl-2'-deoxyadenosine in DNA + S-adenosyl-L-homocysteine + H(+)</text>
        <dbReference type="Rhea" id="RHEA:15197"/>
        <dbReference type="Rhea" id="RHEA-COMP:12418"/>
        <dbReference type="Rhea" id="RHEA-COMP:12419"/>
        <dbReference type="ChEBI" id="CHEBI:15378"/>
        <dbReference type="ChEBI" id="CHEBI:57856"/>
        <dbReference type="ChEBI" id="CHEBI:59789"/>
        <dbReference type="ChEBI" id="CHEBI:90615"/>
        <dbReference type="ChEBI" id="CHEBI:90616"/>
        <dbReference type="EC" id="2.1.1.72"/>
    </reaction>
</comment>
<dbReference type="EMBL" id="CP036433">
    <property type="protein sequence ID" value="QDU97673.1"/>
    <property type="molecule type" value="Genomic_DNA"/>
</dbReference>
<dbReference type="NCBIfam" id="TIGR00571">
    <property type="entry name" value="dam"/>
    <property type="match status" value="1"/>
</dbReference>
<evidence type="ECO:0000259" key="8">
    <source>
        <dbReference type="Pfam" id="PF01555"/>
    </source>
</evidence>
<dbReference type="AlphaFoldDB" id="A0A518E0R2"/>
<dbReference type="GO" id="GO:0043565">
    <property type="term" value="F:sequence-specific DNA binding"/>
    <property type="evidence" value="ECO:0007669"/>
    <property type="project" value="TreeGrafter"/>
</dbReference>
<dbReference type="InterPro" id="IPR001091">
    <property type="entry name" value="RM_Methyltransferase"/>
</dbReference>
<dbReference type="SUPFAM" id="SSF53335">
    <property type="entry name" value="S-adenosyl-L-methionine-dependent methyltransferases"/>
    <property type="match status" value="2"/>
</dbReference>
<dbReference type="InterPro" id="IPR012327">
    <property type="entry name" value="MeTrfase_D12"/>
</dbReference>
<reference evidence="9 10" key="1">
    <citation type="submission" date="2019-02" db="EMBL/GenBank/DDBJ databases">
        <title>Deep-cultivation of Planctomycetes and their phenomic and genomic characterization uncovers novel biology.</title>
        <authorList>
            <person name="Wiegand S."/>
            <person name="Jogler M."/>
            <person name="Boedeker C."/>
            <person name="Pinto D."/>
            <person name="Vollmers J."/>
            <person name="Rivas-Marin E."/>
            <person name="Kohn T."/>
            <person name="Peeters S.H."/>
            <person name="Heuer A."/>
            <person name="Rast P."/>
            <person name="Oberbeckmann S."/>
            <person name="Bunk B."/>
            <person name="Jeske O."/>
            <person name="Meyerdierks A."/>
            <person name="Storesund J.E."/>
            <person name="Kallscheuer N."/>
            <person name="Luecker S."/>
            <person name="Lage O.M."/>
            <person name="Pohl T."/>
            <person name="Merkel B.J."/>
            <person name="Hornburger P."/>
            <person name="Mueller R.-W."/>
            <person name="Bruemmer F."/>
            <person name="Labrenz M."/>
            <person name="Spormann A.M."/>
            <person name="Op den Camp H."/>
            <person name="Overmann J."/>
            <person name="Amann R."/>
            <person name="Jetten M.S.M."/>
            <person name="Mascher T."/>
            <person name="Medema M.H."/>
            <person name="Devos D.P."/>
            <person name="Kaster A.-K."/>
            <person name="Ovreas L."/>
            <person name="Rohde M."/>
            <person name="Galperin M.Y."/>
            <person name="Jogler C."/>
        </authorList>
    </citation>
    <scope>NUCLEOTIDE SEQUENCE [LARGE SCALE GENOMIC DNA]</scope>
    <source>
        <strain evidence="9 10">Pla85_3_4</strain>
    </source>
</reference>